<dbReference type="RefSeq" id="XP_040763394.1">
    <property type="nucleotide sequence ID" value="XM_040904553.1"/>
</dbReference>
<protein>
    <recommendedName>
        <fullName evidence="3 6">Arabinogalactan endo-beta-1,4-galactanase</fullName>
        <ecNumber evidence="3 6">3.2.1.89</ecNumber>
    </recommendedName>
</protein>
<evidence type="ECO:0000256" key="1">
    <source>
        <dbReference type="ARBA" id="ARBA00001695"/>
    </source>
</evidence>
<dbReference type="OrthoDB" id="110914at2759"/>
<reference evidence="7 8" key="1">
    <citation type="journal article" date="2016" name="Mol. Biol. Evol.">
        <title>Comparative Genomics of Early-Diverging Mushroom-Forming Fungi Provides Insights into the Origins of Lignocellulose Decay Capabilities.</title>
        <authorList>
            <person name="Nagy L.G."/>
            <person name="Riley R."/>
            <person name="Tritt A."/>
            <person name="Adam C."/>
            <person name="Daum C."/>
            <person name="Floudas D."/>
            <person name="Sun H."/>
            <person name="Yadav J.S."/>
            <person name="Pangilinan J."/>
            <person name="Larsson K.H."/>
            <person name="Matsuura K."/>
            <person name="Barry K."/>
            <person name="Labutti K."/>
            <person name="Kuo R."/>
            <person name="Ohm R.A."/>
            <person name="Bhattacharya S.S."/>
            <person name="Shirouzu T."/>
            <person name="Yoshinaga Y."/>
            <person name="Martin F.M."/>
            <person name="Grigoriev I.V."/>
            <person name="Hibbett D.S."/>
        </authorList>
    </citation>
    <scope>NUCLEOTIDE SEQUENCE [LARGE SCALE GENOMIC DNA]</scope>
    <source>
        <strain evidence="7 8">93-53</strain>
    </source>
</reference>
<dbReference type="GO" id="GO:0045490">
    <property type="term" value="P:pectin catabolic process"/>
    <property type="evidence" value="ECO:0007669"/>
    <property type="project" value="TreeGrafter"/>
</dbReference>
<evidence type="ECO:0000256" key="3">
    <source>
        <dbReference type="ARBA" id="ARBA00012556"/>
    </source>
</evidence>
<evidence type="ECO:0000256" key="2">
    <source>
        <dbReference type="ARBA" id="ARBA00010687"/>
    </source>
</evidence>
<dbReference type="GeneID" id="63821583"/>
<evidence type="ECO:0000256" key="5">
    <source>
        <dbReference type="ARBA" id="ARBA00023295"/>
    </source>
</evidence>
<dbReference type="Gene3D" id="3.20.20.80">
    <property type="entry name" value="Glycosidases"/>
    <property type="match status" value="1"/>
</dbReference>
<dbReference type="Proteomes" id="UP000076871">
    <property type="component" value="Unassembled WGS sequence"/>
</dbReference>
<dbReference type="Pfam" id="PF07745">
    <property type="entry name" value="Glyco_hydro_53"/>
    <property type="match status" value="1"/>
</dbReference>
<dbReference type="GO" id="GO:0031218">
    <property type="term" value="F:arabinogalactan endo-1,4-beta-galactosidase activity"/>
    <property type="evidence" value="ECO:0007669"/>
    <property type="project" value="UniProtKB-EC"/>
</dbReference>
<gene>
    <name evidence="7" type="ORF">LAESUDRAFT_655424</name>
</gene>
<accession>A0A165DUJ3</accession>
<keyword evidence="6" id="KW-0732">Signal</keyword>
<dbReference type="InterPro" id="IPR017853">
    <property type="entry name" value="GH"/>
</dbReference>
<keyword evidence="8" id="KW-1185">Reference proteome</keyword>
<name>A0A165DUJ3_9APHY</name>
<feature type="signal peptide" evidence="6">
    <location>
        <begin position="1"/>
        <end position="19"/>
    </location>
</feature>
<organism evidence="7 8">
    <name type="scientific">Laetiporus sulphureus 93-53</name>
    <dbReference type="NCBI Taxonomy" id="1314785"/>
    <lineage>
        <taxon>Eukaryota</taxon>
        <taxon>Fungi</taxon>
        <taxon>Dikarya</taxon>
        <taxon>Basidiomycota</taxon>
        <taxon>Agaricomycotina</taxon>
        <taxon>Agaricomycetes</taxon>
        <taxon>Polyporales</taxon>
        <taxon>Laetiporus</taxon>
    </lineage>
</organism>
<dbReference type="STRING" id="1314785.A0A165DUJ3"/>
<comment type="catalytic activity">
    <reaction evidence="1 6">
        <text>The enzyme specifically hydrolyzes (1-&gt;4)-beta-D-galactosidic linkages in type I arabinogalactans.</text>
        <dbReference type="EC" id="3.2.1.89"/>
    </reaction>
</comment>
<dbReference type="GO" id="GO:0015926">
    <property type="term" value="F:glucosidase activity"/>
    <property type="evidence" value="ECO:0007669"/>
    <property type="project" value="InterPro"/>
</dbReference>
<feature type="chain" id="PRO_5007748333" description="Arabinogalactan endo-beta-1,4-galactanase" evidence="6">
    <location>
        <begin position="20"/>
        <end position="346"/>
    </location>
</feature>
<comment type="similarity">
    <text evidence="2 6">Belongs to the glycosyl hydrolase 53 family.</text>
</comment>
<evidence type="ECO:0000313" key="8">
    <source>
        <dbReference type="Proteomes" id="UP000076871"/>
    </source>
</evidence>
<dbReference type="PANTHER" id="PTHR34983">
    <property type="entry name" value="ARABINOGALACTAN ENDO-BETA-1,4-GALACTANASE A"/>
    <property type="match status" value="1"/>
</dbReference>
<sequence>MLFKSILLFLCSLQPLVHALTYRAADISSILVVEDGGITYSYENGTEAKFEDILAANGMNTARIRVWTSGTYDLTYALKLGKRVKDAGLRLHIDLHYSDTWADPGHQAIPSSWPTDLDGLNAEIYDYTMEVVQSFLDQGTPIDILQIGNEINNGLLWPVGEISENGFSPASQLLHSAIQGAKATGENPTILIHLANGWDWSGLEYFFGGIFISGALELSEVDMMGVSFYPFYGTDATLANLSISLTNLVNEYGRTVVVAETDWPVSCPGVNLSDTSIPISVAGQAEWVADIRSVLESLPDSMGQGIYYWEPGWVGNAALGSSCSNNLLVTSSGEAEASISMFSRDM</sequence>
<keyword evidence="5 6" id="KW-0326">Glycosidase</keyword>
<evidence type="ECO:0000313" key="7">
    <source>
        <dbReference type="EMBL" id="KZT05654.1"/>
    </source>
</evidence>
<dbReference type="AlphaFoldDB" id="A0A165DUJ3"/>
<dbReference type="SUPFAM" id="SSF51445">
    <property type="entry name" value="(Trans)glycosidases"/>
    <property type="match status" value="1"/>
</dbReference>
<dbReference type="PANTHER" id="PTHR34983:SF1">
    <property type="entry name" value="ARABINOGALACTAN ENDO-BETA-1,4-GALACTANASE A"/>
    <property type="match status" value="1"/>
</dbReference>
<keyword evidence="4 6" id="KW-0378">Hydrolase</keyword>
<evidence type="ECO:0000256" key="6">
    <source>
        <dbReference type="RuleBase" id="RU361192"/>
    </source>
</evidence>
<dbReference type="InterPro" id="IPR011683">
    <property type="entry name" value="Glyco_hydro_53"/>
</dbReference>
<dbReference type="EC" id="3.2.1.89" evidence="3 6"/>
<dbReference type="InParanoid" id="A0A165DUJ3"/>
<proteinExistence type="inferred from homology"/>
<dbReference type="EMBL" id="KV427629">
    <property type="protein sequence ID" value="KZT05654.1"/>
    <property type="molecule type" value="Genomic_DNA"/>
</dbReference>
<evidence type="ECO:0000256" key="4">
    <source>
        <dbReference type="ARBA" id="ARBA00022801"/>
    </source>
</evidence>